<dbReference type="InterPro" id="IPR036390">
    <property type="entry name" value="WH_DNA-bd_sf"/>
</dbReference>
<dbReference type="PROSITE" id="PS50949">
    <property type="entry name" value="HTH_GNTR"/>
    <property type="match status" value="1"/>
</dbReference>
<dbReference type="Gene3D" id="1.10.10.10">
    <property type="entry name" value="Winged helix-like DNA-binding domain superfamily/Winged helix DNA-binding domain"/>
    <property type="match status" value="1"/>
</dbReference>
<dbReference type="GO" id="GO:0003700">
    <property type="term" value="F:DNA-binding transcription factor activity"/>
    <property type="evidence" value="ECO:0007669"/>
    <property type="project" value="InterPro"/>
</dbReference>
<sequence length="238" mass="27513">MADNKSLLNSSLANKSVVDRVVEQITGAIINGELKPGDKLPTEVELCESFQIGRNSVREAIKVLESFGVVYIKRSEGTYVSSSFNHRMLDPMLYGLILEKDSAESIIELRKVFDTGLMFVVIKKANEKDMHYLHKELEQLEIEVMCENASAKRVLDQDIRFHTAIVLSTHNELIQNIAKYIDRLTIPSRIRTMEKILKSDERIRFIELHRQIVDMIERKDISAINETVESHYMFWKQN</sequence>
<dbReference type="InterPro" id="IPR000524">
    <property type="entry name" value="Tscrpt_reg_HTH_GntR"/>
</dbReference>
<dbReference type="Pfam" id="PF00392">
    <property type="entry name" value="GntR"/>
    <property type="match status" value="1"/>
</dbReference>
<protein>
    <submittedName>
        <fullName evidence="5">DNA-binding transcriptional regulator, FadR family</fullName>
    </submittedName>
</protein>
<dbReference type="InterPro" id="IPR011711">
    <property type="entry name" value="GntR_C"/>
</dbReference>
<keyword evidence="1" id="KW-0805">Transcription regulation</keyword>
<organism evidence="5 6">
    <name type="scientific">Anaerovirgula multivorans</name>
    <dbReference type="NCBI Taxonomy" id="312168"/>
    <lineage>
        <taxon>Bacteria</taxon>
        <taxon>Bacillati</taxon>
        <taxon>Bacillota</taxon>
        <taxon>Clostridia</taxon>
        <taxon>Peptostreptococcales</taxon>
        <taxon>Natronincolaceae</taxon>
        <taxon>Anaerovirgula</taxon>
    </lineage>
</organism>
<dbReference type="InterPro" id="IPR008920">
    <property type="entry name" value="TF_FadR/GntR_C"/>
</dbReference>
<accession>A0A239JP38</accession>
<dbReference type="PANTHER" id="PTHR43537">
    <property type="entry name" value="TRANSCRIPTIONAL REGULATOR, GNTR FAMILY"/>
    <property type="match status" value="1"/>
</dbReference>
<keyword evidence="6" id="KW-1185">Reference proteome</keyword>
<evidence type="ECO:0000256" key="2">
    <source>
        <dbReference type="ARBA" id="ARBA00023125"/>
    </source>
</evidence>
<evidence type="ECO:0000259" key="4">
    <source>
        <dbReference type="PROSITE" id="PS50949"/>
    </source>
</evidence>
<dbReference type="RefSeq" id="WP_089285063.1">
    <property type="nucleotide sequence ID" value="NZ_FZOJ01000037.1"/>
</dbReference>
<dbReference type="SUPFAM" id="SSF48008">
    <property type="entry name" value="GntR ligand-binding domain-like"/>
    <property type="match status" value="1"/>
</dbReference>
<dbReference type="PANTHER" id="PTHR43537:SF5">
    <property type="entry name" value="UXU OPERON TRANSCRIPTIONAL REGULATOR"/>
    <property type="match status" value="1"/>
</dbReference>
<dbReference type="AlphaFoldDB" id="A0A239JP38"/>
<gene>
    <name evidence="5" type="ORF">SAMN05446037_103722</name>
</gene>
<name>A0A239JP38_9FIRM</name>
<dbReference type="SMART" id="SM00895">
    <property type="entry name" value="FCD"/>
    <property type="match status" value="1"/>
</dbReference>
<feature type="domain" description="HTH gntR-type" evidence="4">
    <location>
        <begin position="15"/>
        <end position="83"/>
    </location>
</feature>
<keyword evidence="3" id="KW-0804">Transcription</keyword>
<dbReference type="CDD" id="cd07377">
    <property type="entry name" value="WHTH_GntR"/>
    <property type="match status" value="1"/>
</dbReference>
<dbReference type="Gene3D" id="1.20.120.530">
    <property type="entry name" value="GntR ligand-binding domain-like"/>
    <property type="match status" value="1"/>
</dbReference>
<keyword evidence="2 5" id="KW-0238">DNA-binding</keyword>
<dbReference type="InterPro" id="IPR036388">
    <property type="entry name" value="WH-like_DNA-bd_sf"/>
</dbReference>
<dbReference type="Proteomes" id="UP000198304">
    <property type="component" value="Unassembled WGS sequence"/>
</dbReference>
<dbReference type="SUPFAM" id="SSF46785">
    <property type="entry name" value="Winged helix' DNA-binding domain"/>
    <property type="match status" value="1"/>
</dbReference>
<dbReference type="OrthoDB" id="9799482at2"/>
<dbReference type="EMBL" id="FZOJ01000037">
    <property type="protein sequence ID" value="SNT07312.1"/>
    <property type="molecule type" value="Genomic_DNA"/>
</dbReference>
<dbReference type="Pfam" id="PF07729">
    <property type="entry name" value="FCD"/>
    <property type="match status" value="1"/>
</dbReference>
<dbReference type="PRINTS" id="PR00035">
    <property type="entry name" value="HTHGNTR"/>
</dbReference>
<evidence type="ECO:0000256" key="3">
    <source>
        <dbReference type="ARBA" id="ARBA00023163"/>
    </source>
</evidence>
<evidence type="ECO:0000256" key="1">
    <source>
        <dbReference type="ARBA" id="ARBA00023015"/>
    </source>
</evidence>
<evidence type="ECO:0000313" key="5">
    <source>
        <dbReference type="EMBL" id="SNT07312.1"/>
    </source>
</evidence>
<proteinExistence type="predicted"/>
<reference evidence="5 6" key="1">
    <citation type="submission" date="2017-06" db="EMBL/GenBank/DDBJ databases">
        <authorList>
            <person name="Kim H.J."/>
            <person name="Triplett B.A."/>
        </authorList>
    </citation>
    <scope>NUCLEOTIDE SEQUENCE [LARGE SCALE GENOMIC DNA]</scope>
    <source>
        <strain evidence="5 6">SCA</strain>
    </source>
</reference>
<dbReference type="SMART" id="SM00345">
    <property type="entry name" value="HTH_GNTR"/>
    <property type="match status" value="1"/>
</dbReference>
<dbReference type="GO" id="GO:0003677">
    <property type="term" value="F:DNA binding"/>
    <property type="evidence" value="ECO:0007669"/>
    <property type="project" value="UniProtKB-KW"/>
</dbReference>
<evidence type="ECO:0000313" key="6">
    <source>
        <dbReference type="Proteomes" id="UP000198304"/>
    </source>
</evidence>